<reference evidence="5" key="1">
    <citation type="submission" date="2023-07" db="EMBL/GenBank/DDBJ databases">
        <title>Genome content predicts the carbon catabolic preferences of heterotrophic bacteria.</title>
        <authorList>
            <person name="Gralka M."/>
        </authorList>
    </citation>
    <scope>NUCLEOTIDE SEQUENCE</scope>
    <source>
        <strain evidence="5">I2M16</strain>
    </source>
</reference>
<organism evidence="5 6">
    <name type="scientific">Neptunomonas phycophila</name>
    <dbReference type="NCBI Taxonomy" id="1572645"/>
    <lineage>
        <taxon>Bacteria</taxon>
        <taxon>Pseudomonadati</taxon>
        <taxon>Pseudomonadota</taxon>
        <taxon>Gammaproteobacteria</taxon>
        <taxon>Oceanospirillales</taxon>
        <taxon>Oceanospirillaceae</taxon>
        <taxon>Neptunomonas</taxon>
    </lineage>
</organism>
<dbReference type="InterPro" id="IPR050706">
    <property type="entry name" value="Cyclic-di-GMP_PDE-like"/>
</dbReference>
<dbReference type="EMBL" id="JAUOPG010000001">
    <property type="protein sequence ID" value="MDO6452379.1"/>
    <property type="molecule type" value="Genomic_DNA"/>
</dbReference>
<dbReference type="SMART" id="SM00304">
    <property type="entry name" value="HAMP"/>
    <property type="match status" value="1"/>
</dbReference>
<dbReference type="GO" id="GO:0016020">
    <property type="term" value="C:membrane"/>
    <property type="evidence" value="ECO:0007669"/>
    <property type="project" value="InterPro"/>
</dbReference>
<dbReference type="GO" id="GO:0071111">
    <property type="term" value="F:cyclic-guanylate-specific phosphodiesterase activity"/>
    <property type="evidence" value="ECO:0007669"/>
    <property type="project" value="InterPro"/>
</dbReference>
<dbReference type="InterPro" id="IPR029787">
    <property type="entry name" value="Nucleotide_cyclase"/>
</dbReference>
<dbReference type="PROSITE" id="PS50887">
    <property type="entry name" value="GGDEF"/>
    <property type="match status" value="1"/>
</dbReference>
<keyword evidence="1" id="KW-0812">Transmembrane</keyword>
<dbReference type="GO" id="GO:0007165">
    <property type="term" value="P:signal transduction"/>
    <property type="evidence" value="ECO:0007669"/>
    <property type="project" value="InterPro"/>
</dbReference>
<dbReference type="Proteomes" id="UP001169862">
    <property type="component" value="Unassembled WGS sequence"/>
</dbReference>
<dbReference type="Gene3D" id="3.20.20.450">
    <property type="entry name" value="EAL domain"/>
    <property type="match status" value="1"/>
</dbReference>
<feature type="transmembrane region" description="Helical" evidence="1">
    <location>
        <begin position="190"/>
        <end position="210"/>
    </location>
</feature>
<evidence type="ECO:0000256" key="1">
    <source>
        <dbReference type="SAM" id="Phobius"/>
    </source>
</evidence>
<feature type="domain" description="EAL" evidence="2">
    <location>
        <begin position="594"/>
        <end position="848"/>
    </location>
</feature>
<dbReference type="PROSITE" id="PS50885">
    <property type="entry name" value="HAMP"/>
    <property type="match status" value="1"/>
</dbReference>
<dbReference type="InterPro" id="IPR043128">
    <property type="entry name" value="Rev_trsase/Diguanyl_cyclase"/>
</dbReference>
<gene>
    <name evidence="5" type="ORF">Q4490_02270</name>
</gene>
<dbReference type="CDD" id="cd06225">
    <property type="entry name" value="HAMP"/>
    <property type="match status" value="1"/>
</dbReference>
<dbReference type="Pfam" id="PF00990">
    <property type="entry name" value="GGDEF"/>
    <property type="match status" value="1"/>
</dbReference>
<dbReference type="RefSeq" id="WP_303548380.1">
    <property type="nucleotide sequence ID" value="NZ_JAUOPG010000001.1"/>
</dbReference>
<dbReference type="Gene3D" id="6.10.340.10">
    <property type="match status" value="1"/>
</dbReference>
<sequence length="849" mass="96305">MFERLYNAQSHLKLVIETQALDNNLDDSDQELLSEYFLSIDKTPLEVSQGTNIGNFEYPSLKVTQNGDELSISFHVTQTNGPQATLYTAELNQEYLWADTYLDAYEELCVYTKKLLLLHCSNNPPNFVAITQLNQKESRLIQWLNEDQEEMLSAHWQLYLGHQFKSSDWILVTSKPESIIFKDLYSFQNLLFLGIALALLLTTYAILFLVKKHLKPIDALLLGTQEIYKNNLQHKVLIKTNDEYEDLANSFNTMTTKLSSESDISTALTEIDEKLITRAAFSECMESIIRNIPLLTAAHSIFAYVSDSINETSYSSYRFDCKNNKLHVKGHILQDPTIAFDDIEPGTSVCFSYDQIKSRITTPYLSIDSSYTLFQLSNEQHLRVFLIVANDRKRYHPRTNEYFQHSSIVLNALQRDKLLESQANTDSLTKLHNRKYFQEQVSACLDNLAMPCKESLLMFIDLDRFKNINDTLGHHIGDLLLQEASIRLLKSIPSNAICARFGGDEFTVFIPDSTTINAENIATAIITTLSDSYFIGGYHAIVSASIGISISPNDATSFDELLQCADLAMYNAKDNGREQCSFYNKQLREQLTKRVDMERYVANILNKNQLTVYYQPKLDLHTMTISGFEALSRFSHPNKGSVSPFDVFAVAEDTGRVLELGYFVLHQALKQQVAWEQQGLWSGKMAVNVSPVQLFDTHFLAHLDLYLEKTGADPRNLELEITEGVLIDDPEGAALLLRKIHDRHISIALDDFGTGYSSLAYITHLPIDHLKIDRAFIVQIDEGEKFRGVLQSIISMAKHLGMHVTAEGIEIESHLNFLQAAECDYIQGFFYSKPLSAEGAALFLETHCL</sequence>
<dbReference type="InterPro" id="IPR001633">
    <property type="entry name" value="EAL_dom"/>
</dbReference>
<evidence type="ECO:0000259" key="2">
    <source>
        <dbReference type="PROSITE" id="PS50883"/>
    </source>
</evidence>
<dbReference type="PANTHER" id="PTHR33121:SF70">
    <property type="entry name" value="SIGNALING PROTEIN YKOW"/>
    <property type="match status" value="1"/>
</dbReference>
<dbReference type="AlphaFoldDB" id="A0AAW7XH47"/>
<protein>
    <submittedName>
        <fullName evidence="5">EAL domain-containing protein</fullName>
    </submittedName>
</protein>
<evidence type="ECO:0000259" key="4">
    <source>
        <dbReference type="PROSITE" id="PS50887"/>
    </source>
</evidence>
<dbReference type="InterPro" id="IPR035919">
    <property type="entry name" value="EAL_sf"/>
</dbReference>
<dbReference type="Pfam" id="PF00672">
    <property type="entry name" value="HAMP"/>
    <property type="match status" value="1"/>
</dbReference>
<dbReference type="CDD" id="cd01949">
    <property type="entry name" value="GGDEF"/>
    <property type="match status" value="1"/>
</dbReference>
<feature type="domain" description="HAMP" evidence="3">
    <location>
        <begin position="211"/>
        <end position="263"/>
    </location>
</feature>
<accession>A0AAW7XH47</accession>
<dbReference type="SUPFAM" id="SSF158472">
    <property type="entry name" value="HAMP domain-like"/>
    <property type="match status" value="1"/>
</dbReference>
<evidence type="ECO:0000313" key="5">
    <source>
        <dbReference type="EMBL" id="MDO6452379.1"/>
    </source>
</evidence>
<keyword evidence="1" id="KW-0472">Membrane</keyword>
<name>A0AAW7XH47_9GAMM</name>
<dbReference type="PANTHER" id="PTHR33121">
    <property type="entry name" value="CYCLIC DI-GMP PHOSPHODIESTERASE PDEF"/>
    <property type="match status" value="1"/>
</dbReference>
<feature type="domain" description="GGDEF" evidence="4">
    <location>
        <begin position="453"/>
        <end position="585"/>
    </location>
</feature>
<keyword evidence="1" id="KW-1133">Transmembrane helix</keyword>
<evidence type="ECO:0000313" key="6">
    <source>
        <dbReference type="Proteomes" id="UP001169862"/>
    </source>
</evidence>
<dbReference type="SMART" id="SM00267">
    <property type="entry name" value="GGDEF"/>
    <property type="match status" value="1"/>
</dbReference>
<evidence type="ECO:0000259" key="3">
    <source>
        <dbReference type="PROSITE" id="PS50885"/>
    </source>
</evidence>
<dbReference type="SMART" id="SM00052">
    <property type="entry name" value="EAL"/>
    <property type="match status" value="1"/>
</dbReference>
<dbReference type="SUPFAM" id="SSF141868">
    <property type="entry name" value="EAL domain-like"/>
    <property type="match status" value="1"/>
</dbReference>
<comment type="caution">
    <text evidence="5">The sequence shown here is derived from an EMBL/GenBank/DDBJ whole genome shotgun (WGS) entry which is preliminary data.</text>
</comment>
<proteinExistence type="predicted"/>
<dbReference type="Pfam" id="PF00563">
    <property type="entry name" value="EAL"/>
    <property type="match status" value="1"/>
</dbReference>
<dbReference type="InterPro" id="IPR003660">
    <property type="entry name" value="HAMP_dom"/>
</dbReference>
<dbReference type="CDD" id="cd01948">
    <property type="entry name" value="EAL"/>
    <property type="match status" value="1"/>
</dbReference>
<dbReference type="InterPro" id="IPR000160">
    <property type="entry name" value="GGDEF_dom"/>
</dbReference>
<dbReference type="Gene3D" id="3.30.70.270">
    <property type="match status" value="1"/>
</dbReference>
<dbReference type="PROSITE" id="PS50883">
    <property type="entry name" value="EAL"/>
    <property type="match status" value="1"/>
</dbReference>
<dbReference type="NCBIfam" id="TIGR00254">
    <property type="entry name" value="GGDEF"/>
    <property type="match status" value="1"/>
</dbReference>
<dbReference type="SUPFAM" id="SSF55073">
    <property type="entry name" value="Nucleotide cyclase"/>
    <property type="match status" value="1"/>
</dbReference>